<keyword evidence="1" id="KW-0812">Transmembrane</keyword>
<proteinExistence type="predicted"/>
<dbReference type="EMBL" id="ML119051">
    <property type="protein sequence ID" value="ROT43792.1"/>
    <property type="molecule type" value="Genomic_DNA"/>
</dbReference>
<accession>A0A3N2QAK7</accession>
<organism evidence="2 3">
    <name type="scientific">Sodiomyces alkalinus (strain CBS 110278 / VKM F-3762 / F11)</name>
    <name type="common">Alkaliphilic filamentous fungus</name>
    <dbReference type="NCBI Taxonomy" id="1314773"/>
    <lineage>
        <taxon>Eukaryota</taxon>
        <taxon>Fungi</taxon>
        <taxon>Dikarya</taxon>
        <taxon>Ascomycota</taxon>
        <taxon>Pezizomycotina</taxon>
        <taxon>Sordariomycetes</taxon>
        <taxon>Hypocreomycetidae</taxon>
        <taxon>Glomerellales</taxon>
        <taxon>Plectosphaerellaceae</taxon>
        <taxon>Sodiomyces</taxon>
    </lineage>
</organism>
<dbReference type="Proteomes" id="UP000272025">
    <property type="component" value="Unassembled WGS sequence"/>
</dbReference>
<protein>
    <submittedName>
        <fullName evidence="2">Uncharacterized protein</fullName>
    </submittedName>
</protein>
<evidence type="ECO:0000313" key="2">
    <source>
        <dbReference type="EMBL" id="ROT43792.1"/>
    </source>
</evidence>
<dbReference type="GeneID" id="39583742"/>
<dbReference type="AlphaFoldDB" id="A0A3N2QAK7"/>
<evidence type="ECO:0000256" key="1">
    <source>
        <dbReference type="SAM" id="Phobius"/>
    </source>
</evidence>
<keyword evidence="1" id="KW-0472">Membrane</keyword>
<keyword evidence="1" id="KW-1133">Transmembrane helix</keyword>
<gene>
    <name evidence="2" type="ORF">SODALDRAFT_393324</name>
</gene>
<reference evidence="2 3" key="1">
    <citation type="journal article" date="2018" name="Mol. Ecol.">
        <title>The obligate alkalophilic soda-lake fungus Sodiomyces alkalinus has shifted to a protein diet.</title>
        <authorList>
            <person name="Grum-Grzhimaylo A.A."/>
            <person name="Falkoski D.L."/>
            <person name="van den Heuvel J."/>
            <person name="Valero-Jimenez C.A."/>
            <person name="Min B."/>
            <person name="Choi I.G."/>
            <person name="Lipzen A."/>
            <person name="Daum C.G."/>
            <person name="Aanen D.K."/>
            <person name="Tsang A."/>
            <person name="Henrissat B."/>
            <person name="Bilanenko E.N."/>
            <person name="de Vries R.P."/>
            <person name="van Kan J.A.L."/>
            <person name="Grigoriev I.V."/>
            <person name="Debets A.J.M."/>
        </authorList>
    </citation>
    <scope>NUCLEOTIDE SEQUENCE [LARGE SCALE GENOMIC DNA]</scope>
    <source>
        <strain evidence="2 3">F11</strain>
    </source>
</reference>
<feature type="transmembrane region" description="Helical" evidence="1">
    <location>
        <begin position="15"/>
        <end position="35"/>
    </location>
</feature>
<name>A0A3N2QAK7_SODAK</name>
<evidence type="ECO:0000313" key="3">
    <source>
        <dbReference type="Proteomes" id="UP000272025"/>
    </source>
</evidence>
<dbReference type="STRING" id="1314773.A0A3N2QAK7"/>
<dbReference type="RefSeq" id="XP_028471598.1">
    <property type="nucleotide sequence ID" value="XM_028615265.1"/>
</dbReference>
<keyword evidence="3" id="KW-1185">Reference proteome</keyword>
<sequence>MLILTWLSEVLDQRALLGLFTQIWFLPCLVSLSVLPADINRWAMYALITVLLSYPSPHPMHVGWASLR</sequence>
<dbReference type="OrthoDB" id="1935484at2759"/>